<keyword evidence="1" id="KW-0732">Signal</keyword>
<name>A0A1B6LHF1_9HEMI</name>
<feature type="chain" id="PRO_5008587407" evidence="1">
    <location>
        <begin position="18"/>
        <end position="148"/>
    </location>
</feature>
<organism evidence="2">
    <name type="scientific">Graphocephala atropunctata</name>
    <dbReference type="NCBI Taxonomy" id="36148"/>
    <lineage>
        <taxon>Eukaryota</taxon>
        <taxon>Metazoa</taxon>
        <taxon>Ecdysozoa</taxon>
        <taxon>Arthropoda</taxon>
        <taxon>Hexapoda</taxon>
        <taxon>Insecta</taxon>
        <taxon>Pterygota</taxon>
        <taxon>Neoptera</taxon>
        <taxon>Paraneoptera</taxon>
        <taxon>Hemiptera</taxon>
        <taxon>Auchenorrhyncha</taxon>
        <taxon>Membracoidea</taxon>
        <taxon>Cicadellidae</taxon>
        <taxon>Cicadellinae</taxon>
        <taxon>Cicadellini</taxon>
        <taxon>Graphocephala</taxon>
    </lineage>
</organism>
<protein>
    <submittedName>
        <fullName evidence="2">Uncharacterized protein</fullName>
    </submittedName>
</protein>
<dbReference type="EMBL" id="GEBQ01016840">
    <property type="protein sequence ID" value="JAT23137.1"/>
    <property type="molecule type" value="Transcribed_RNA"/>
</dbReference>
<accession>A0A1B6LHF1</accession>
<gene>
    <name evidence="2" type="ORF">g.12515</name>
</gene>
<feature type="signal peptide" evidence="1">
    <location>
        <begin position="1"/>
        <end position="17"/>
    </location>
</feature>
<sequence length="148" mass="17081">MLLEVLAQFLIAWWSSAEFIYGNLLDYTQNLTAVYKDPGHVFGEDLMRTAVFYLDELMELEEALEDENEKPKAVETLKQLYQRGGPKHVKGIPYPLLIDSYNWTSSEVDDYASYIKKTSECWDRLIKGMRKYVKTGSEKDDSDSESSS</sequence>
<evidence type="ECO:0000313" key="2">
    <source>
        <dbReference type="EMBL" id="JAT23137.1"/>
    </source>
</evidence>
<reference evidence="2" key="1">
    <citation type="submission" date="2015-11" db="EMBL/GenBank/DDBJ databases">
        <title>De novo transcriptome assembly of four potential Pierce s Disease insect vectors from Arizona vineyards.</title>
        <authorList>
            <person name="Tassone E.E."/>
        </authorList>
    </citation>
    <scope>NUCLEOTIDE SEQUENCE</scope>
</reference>
<evidence type="ECO:0000256" key="1">
    <source>
        <dbReference type="SAM" id="SignalP"/>
    </source>
</evidence>
<dbReference type="AlphaFoldDB" id="A0A1B6LHF1"/>
<proteinExistence type="predicted"/>